<dbReference type="AlphaFoldDB" id="A0A2T9Y0B0"/>
<dbReference type="Proteomes" id="UP000245609">
    <property type="component" value="Unassembled WGS sequence"/>
</dbReference>
<protein>
    <submittedName>
        <fullName evidence="3">Uncharacterized protein</fullName>
    </submittedName>
</protein>
<evidence type="ECO:0000256" key="1">
    <source>
        <dbReference type="ARBA" id="ARBA00009686"/>
    </source>
</evidence>
<reference evidence="3 4" key="1">
    <citation type="journal article" date="2018" name="MBio">
        <title>Comparative Genomics Reveals the Core Gene Toolbox for the Fungus-Insect Symbiosis.</title>
        <authorList>
            <person name="Wang Y."/>
            <person name="Stata M."/>
            <person name="Wang W."/>
            <person name="Stajich J.E."/>
            <person name="White M.M."/>
            <person name="Moncalvo J.M."/>
        </authorList>
    </citation>
    <scope>NUCLEOTIDE SEQUENCE [LARGE SCALE GENOMIC DNA]</scope>
    <source>
        <strain evidence="3 4">SC-DP-2</strain>
    </source>
</reference>
<keyword evidence="4" id="KW-1185">Reference proteome</keyword>
<dbReference type="InterPro" id="IPR051498">
    <property type="entry name" value="Phosducin-like_chap/apop_reg"/>
</dbReference>
<sequence>MDNPNEDTEWNDILRKHGILPEKPKVITLNEVYDSMAEEKKRIEEEEKYADKELDELEDLLADDSVFE</sequence>
<organism evidence="3 4">
    <name type="scientific">Smittium megazygosporum</name>
    <dbReference type="NCBI Taxonomy" id="133381"/>
    <lineage>
        <taxon>Eukaryota</taxon>
        <taxon>Fungi</taxon>
        <taxon>Fungi incertae sedis</taxon>
        <taxon>Zoopagomycota</taxon>
        <taxon>Kickxellomycotina</taxon>
        <taxon>Harpellomycetes</taxon>
        <taxon>Harpellales</taxon>
        <taxon>Legeriomycetaceae</taxon>
        <taxon>Smittium</taxon>
    </lineage>
</organism>
<feature type="coiled-coil region" evidence="2">
    <location>
        <begin position="26"/>
        <end position="63"/>
    </location>
</feature>
<dbReference type="PANTHER" id="PTHR45809">
    <property type="entry name" value="VIRAL IAP-ASSOCIATED FACTOR HOMOLOG"/>
    <property type="match status" value="1"/>
</dbReference>
<accession>A0A2T9Y0B0</accession>
<dbReference type="EMBL" id="MBFS01003606">
    <property type="protein sequence ID" value="PVU85768.1"/>
    <property type="molecule type" value="Genomic_DNA"/>
</dbReference>
<comment type="similarity">
    <text evidence="1">Belongs to the phosducin family.</text>
</comment>
<keyword evidence="2" id="KW-0175">Coiled coil</keyword>
<comment type="caution">
    <text evidence="3">The sequence shown here is derived from an EMBL/GenBank/DDBJ whole genome shotgun (WGS) entry which is preliminary data.</text>
</comment>
<dbReference type="STRING" id="133381.A0A2T9Y0B0"/>
<dbReference type="PANTHER" id="PTHR45809:SF3">
    <property type="entry name" value="VIRAL IAP-ASSOCIATED FACTOR HOMOLOG"/>
    <property type="match status" value="1"/>
</dbReference>
<evidence type="ECO:0000256" key="2">
    <source>
        <dbReference type="SAM" id="Coils"/>
    </source>
</evidence>
<dbReference type="GO" id="GO:0005737">
    <property type="term" value="C:cytoplasm"/>
    <property type="evidence" value="ECO:0007669"/>
    <property type="project" value="TreeGrafter"/>
</dbReference>
<gene>
    <name evidence="3" type="ORF">BB560_006913</name>
</gene>
<feature type="non-terminal residue" evidence="3">
    <location>
        <position position="68"/>
    </location>
</feature>
<name>A0A2T9Y0B0_9FUNG</name>
<proteinExistence type="inferred from homology"/>
<evidence type="ECO:0000313" key="3">
    <source>
        <dbReference type="EMBL" id="PVU85768.1"/>
    </source>
</evidence>
<dbReference type="OrthoDB" id="45518at2759"/>
<dbReference type="GO" id="GO:0006457">
    <property type="term" value="P:protein folding"/>
    <property type="evidence" value="ECO:0007669"/>
    <property type="project" value="TreeGrafter"/>
</dbReference>
<evidence type="ECO:0000313" key="4">
    <source>
        <dbReference type="Proteomes" id="UP000245609"/>
    </source>
</evidence>